<evidence type="ECO:0000256" key="5">
    <source>
        <dbReference type="ARBA" id="ARBA00022989"/>
    </source>
</evidence>
<dbReference type="Proteomes" id="UP000000719">
    <property type="component" value="Chromosome"/>
</dbReference>
<dbReference type="InterPro" id="IPR000644">
    <property type="entry name" value="CBS_dom"/>
</dbReference>
<dbReference type="STRING" id="373903.Hore_12560"/>
<evidence type="ECO:0000313" key="13">
    <source>
        <dbReference type="EMBL" id="ACL70006.1"/>
    </source>
</evidence>
<dbReference type="PROSITE" id="PS51846">
    <property type="entry name" value="CNNM"/>
    <property type="match status" value="1"/>
</dbReference>
<feature type="transmembrane region" description="Helical" evidence="10">
    <location>
        <begin position="89"/>
        <end position="106"/>
    </location>
</feature>
<evidence type="ECO:0000256" key="2">
    <source>
        <dbReference type="ARBA" id="ARBA00006337"/>
    </source>
</evidence>
<dbReference type="CDD" id="cd04590">
    <property type="entry name" value="CBS_pair_CorC_HlyC_assoc"/>
    <property type="match status" value="1"/>
</dbReference>
<evidence type="ECO:0000259" key="11">
    <source>
        <dbReference type="PROSITE" id="PS51371"/>
    </source>
</evidence>
<dbReference type="GO" id="GO:0005886">
    <property type="term" value="C:plasma membrane"/>
    <property type="evidence" value="ECO:0007669"/>
    <property type="project" value="TreeGrafter"/>
</dbReference>
<name>B8CXI7_HALOH</name>
<keyword evidence="7 9" id="KW-0472">Membrane</keyword>
<dbReference type="Pfam" id="PF00571">
    <property type="entry name" value="CBS"/>
    <property type="match status" value="2"/>
</dbReference>
<feature type="transmembrane region" description="Helical" evidence="10">
    <location>
        <begin position="57"/>
        <end position="83"/>
    </location>
</feature>
<proteinExistence type="inferred from homology"/>
<dbReference type="HOGENOM" id="CLU_015237_4_1_9"/>
<dbReference type="GO" id="GO:0050660">
    <property type="term" value="F:flavin adenine dinucleotide binding"/>
    <property type="evidence" value="ECO:0007669"/>
    <property type="project" value="InterPro"/>
</dbReference>
<dbReference type="KEGG" id="hor:Hore_12560"/>
<dbReference type="AlphaFoldDB" id="B8CXI7"/>
<evidence type="ECO:0000256" key="6">
    <source>
        <dbReference type="ARBA" id="ARBA00023122"/>
    </source>
</evidence>
<dbReference type="SUPFAM" id="SSF56176">
    <property type="entry name" value="FAD-binding/transporter-associated domain-like"/>
    <property type="match status" value="1"/>
</dbReference>
<dbReference type="InterPro" id="IPR044751">
    <property type="entry name" value="Ion_transp-like_CBS"/>
</dbReference>
<dbReference type="Pfam" id="PF01595">
    <property type="entry name" value="CNNM"/>
    <property type="match status" value="1"/>
</dbReference>
<evidence type="ECO:0000256" key="7">
    <source>
        <dbReference type="ARBA" id="ARBA00023136"/>
    </source>
</evidence>
<organism evidence="13 14">
    <name type="scientific">Halothermothrix orenii (strain H 168 / OCM 544 / DSM 9562)</name>
    <dbReference type="NCBI Taxonomy" id="373903"/>
    <lineage>
        <taxon>Bacteria</taxon>
        <taxon>Bacillati</taxon>
        <taxon>Bacillota</taxon>
        <taxon>Clostridia</taxon>
        <taxon>Halanaerobiales</taxon>
        <taxon>Halothermotrichaceae</taxon>
        <taxon>Halothermothrix</taxon>
    </lineage>
</organism>
<dbReference type="FunFam" id="3.10.580.10:FF:000002">
    <property type="entry name" value="Magnesium/cobalt efflux protein CorC"/>
    <property type="match status" value="1"/>
</dbReference>
<dbReference type="SMART" id="SM00116">
    <property type="entry name" value="CBS"/>
    <property type="match status" value="2"/>
</dbReference>
<dbReference type="PROSITE" id="PS51371">
    <property type="entry name" value="CBS"/>
    <property type="match status" value="2"/>
</dbReference>
<evidence type="ECO:0000256" key="4">
    <source>
        <dbReference type="ARBA" id="ARBA00022737"/>
    </source>
</evidence>
<dbReference type="PANTHER" id="PTHR22777">
    <property type="entry name" value="HEMOLYSIN-RELATED"/>
    <property type="match status" value="1"/>
</dbReference>
<dbReference type="InterPro" id="IPR046342">
    <property type="entry name" value="CBS_dom_sf"/>
</dbReference>
<dbReference type="Pfam" id="PF03471">
    <property type="entry name" value="CorC_HlyC"/>
    <property type="match status" value="1"/>
</dbReference>
<feature type="transmembrane region" description="Helical" evidence="10">
    <location>
        <begin position="126"/>
        <end position="145"/>
    </location>
</feature>
<sequence>MIYNGIGLIILFILSGFFSGAETALMSVNRIRIKELANQGDKRARLVDSLLNNKTRLLTTILIGNNLVNIWASAIATSIAISLFGNKGVGIATGVVTLLVLIFGEITPKAMGSKKAVRYSKFSSIYLYWLERVLYPVVVFFEYLIKIFVDNEDLLSSKLLSEEEIKRFVNVSEEEGVIKTDERRMINSIFEFDDTTVKEIMVPRIDMVCIKSDTELSEVIKIAVDRGHSRIPVYKNTIDEIIGVVYVKDLLGYLTKPENDARLADFIRSPYYVPESKKINELLTEMKKKKVHMAIVLDEYGGTSGLVTIEDILEEIVGDIQDEYDTEPSQIEFINDKELLIDARVDIDDLNEILPEPLPGEEDYETISGFILHYLGYVPKTGEELELDGLHILVEESSKHQIKKVRLKSSTKLNRIKEGG</sequence>
<evidence type="ECO:0000256" key="8">
    <source>
        <dbReference type="PROSITE-ProRule" id="PRU00703"/>
    </source>
</evidence>
<dbReference type="OrthoDB" id="9798188at2"/>
<accession>B8CXI7</accession>
<evidence type="ECO:0000256" key="1">
    <source>
        <dbReference type="ARBA" id="ARBA00004141"/>
    </source>
</evidence>
<dbReference type="PANTHER" id="PTHR22777:SF17">
    <property type="entry name" value="UPF0053 PROTEIN SLL0260"/>
    <property type="match status" value="1"/>
</dbReference>
<dbReference type="Gene3D" id="3.10.580.10">
    <property type="entry name" value="CBS-domain"/>
    <property type="match status" value="1"/>
</dbReference>
<comment type="subcellular location">
    <subcellularLocation>
        <location evidence="1">Membrane</location>
        <topology evidence="1">Multi-pass membrane protein</topology>
    </subcellularLocation>
</comment>
<keyword evidence="4" id="KW-0677">Repeat</keyword>
<dbReference type="eggNOG" id="COG1253">
    <property type="taxonomic scope" value="Bacteria"/>
</dbReference>
<reference evidence="13 14" key="1">
    <citation type="journal article" date="2009" name="PLoS ONE">
        <title>Genome analysis of the anaerobic thermohalophilic bacterium Halothermothrix orenii.</title>
        <authorList>
            <person name="Mavromatis K."/>
            <person name="Ivanova N."/>
            <person name="Anderson I."/>
            <person name="Lykidis A."/>
            <person name="Hooper S.D."/>
            <person name="Sun H."/>
            <person name="Kunin V."/>
            <person name="Lapidus A."/>
            <person name="Hugenholtz P."/>
            <person name="Patel B."/>
            <person name="Kyrpides N.C."/>
        </authorList>
    </citation>
    <scope>NUCLEOTIDE SEQUENCE [LARGE SCALE GENOMIC DNA]</scope>
    <source>
        <strain evidence="14">H 168 / OCM 544 / DSM 9562</strain>
    </source>
</reference>
<dbReference type="InterPro" id="IPR002550">
    <property type="entry name" value="CNNM"/>
</dbReference>
<feature type="domain" description="CBS" evidence="11">
    <location>
        <begin position="201"/>
        <end position="261"/>
    </location>
</feature>
<feature type="domain" description="CNNM transmembrane" evidence="12">
    <location>
        <begin position="1"/>
        <end position="182"/>
    </location>
</feature>
<evidence type="ECO:0000256" key="10">
    <source>
        <dbReference type="SAM" id="Phobius"/>
    </source>
</evidence>
<comment type="similarity">
    <text evidence="2">Belongs to the UPF0053 family.</text>
</comment>
<dbReference type="Gene3D" id="3.30.465.10">
    <property type="match status" value="1"/>
</dbReference>
<keyword evidence="14" id="KW-1185">Reference proteome</keyword>
<evidence type="ECO:0000313" key="14">
    <source>
        <dbReference type="Proteomes" id="UP000000719"/>
    </source>
</evidence>
<evidence type="ECO:0000259" key="12">
    <source>
        <dbReference type="PROSITE" id="PS51846"/>
    </source>
</evidence>
<dbReference type="InterPro" id="IPR005170">
    <property type="entry name" value="Transptr-assoc_dom"/>
</dbReference>
<dbReference type="SMART" id="SM01091">
    <property type="entry name" value="CorC_HlyC"/>
    <property type="match status" value="1"/>
</dbReference>
<evidence type="ECO:0000256" key="9">
    <source>
        <dbReference type="PROSITE-ProRule" id="PRU01193"/>
    </source>
</evidence>
<keyword evidence="3 9" id="KW-0812">Transmembrane</keyword>
<evidence type="ECO:0000256" key="3">
    <source>
        <dbReference type="ARBA" id="ARBA00022692"/>
    </source>
</evidence>
<dbReference type="InterPro" id="IPR016169">
    <property type="entry name" value="FAD-bd_PCMH_sub2"/>
</dbReference>
<dbReference type="EMBL" id="CP001098">
    <property type="protein sequence ID" value="ACL70006.1"/>
    <property type="molecule type" value="Genomic_DNA"/>
</dbReference>
<dbReference type="SUPFAM" id="SSF54631">
    <property type="entry name" value="CBS-domain pair"/>
    <property type="match status" value="1"/>
</dbReference>
<dbReference type="InterPro" id="IPR036318">
    <property type="entry name" value="FAD-bd_PCMH-like_sf"/>
</dbReference>
<feature type="transmembrane region" description="Helical" evidence="10">
    <location>
        <begin position="6"/>
        <end position="25"/>
    </location>
</feature>
<keyword evidence="5 9" id="KW-1133">Transmembrane helix</keyword>
<gene>
    <name evidence="13" type="ordered locus">Hore_12560</name>
</gene>
<feature type="domain" description="CBS" evidence="11">
    <location>
        <begin position="266"/>
        <end position="323"/>
    </location>
</feature>
<keyword evidence="6 8" id="KW-0129">CBS domain</keyword>
<protein>
    <submittedName>
        <fullName evidence="13">Putative membrane CBS domain protein</fullName>
    </submittedName>
</protein>